<dbReference type="SMART" id="SM00304">
    <property type="entry name" value="HAMP"/>
    <property type="match status" value="2"/>
</dbReference>
<dbReference type="Gene3D" id="6.10.340.10">
    <property type="match status" value="1"/>
</dbReference>
<feature type="domain" description="HAMP" evidence="7">
    <location>
        <begin position="290"/>
        <end position="336"/>
    </location>
</feature>
<dbReference type="InterPro" id="IPR004090">
    <property type="entry name" value="Chemotax_Me-accpt_rcpt"/>
</dbReference>
<reference evidence="8" key="2">
    <citation type="submission" date="2023-01" db="EMBL/GenBank/DDBJ databases">
        <authorList>
            <person name="Sun Q."/>
            <person name="Evtushenko L."/>
        </authorList>
    </citation>
    <scope>NUCLEOTIDE SEQUENCE</scope>
    <source>
        <strain evidence="8">VKM B-1499</strain>
    </source>
</reference>
<feature type="transmembrane region" description="Helical" evidence="5">
    <location>
        <begin position="179"/>
        <end position="206"/>
    </location>
</feature>
<dbReference type="SMART" id="SM00283">
    <property type="entry name" value="MA"/>
    <property type="match status" value="1"/>
</dbReference>
<keyword evidence="5" id="KW-0472">Membrane</keyword>
<evidence type="ECO:0000313" key="9">
    <source>
        <dbReference type="Proteomes" id="UP001143509"/>
    </source>
</evidence>
<feature type="coiled-coil region" evidence="4">
    <location>
        <begin position="353"/>
        <end position="380"/>
    </location>
</feature>
<proteinExistence type="inferred from homology"/>
<dbReference type="SUPFAM" id="SSF58104">
    <property type="entry name" value="Methyl-accepting chemotaxis protein (MCP) signaling domain"/>
    <property type="match status" value="1"/>
</dbReference>
<keyword evidence="9" id="KW-1185">Reference proteome</keyword>
<dbReference type="InterPro" id="IPR007891">
    <property type="entry name" value="CHASE3"/>
</dbReference>
<evidence type="ECO:0000256" key="2">
    <source>
        <dbReference type="ARBA" id="ARBA00029447"/>
    </source>
</evidence>
<dbReference type="InterPro" id="IPR051310">
    <property type="entry name" value="MCP_chemotaxis"/>
</dbReference>
<dbReference type="Pfam" id="PF05227">
    <property type="entry name" value="CHASE3"/>
    <property type="match status" value="1"/>
</dbReference>
<dbReference type="EMBL" id="BSFD01000006">
    <property type="protein sequence ID" value="GLK49233.1"/>
    <property type="molecule type" value="Genomic_DNA"/>
</dbReference>
<dbReference type="PANTHER" id="PTHR43531:SF11">
    <property type="entry name" value="METHYL-ACCEPTING CHEMOTAXIS PROTEIN 3"/>
    <property type="match status" value="1"/>
</dbReference>
<dbReference type="PROSITE" id="PS50111">
    <property type="entry name" value="CHEMOTAXIS_TRANSDUC_2"/>
    <property type="match status" value="1"/>
</dbReference>
<accession>A0ABQ5TA28</accession>
<keyword evidence="5" id="KW-1133">Transmembrane helix</keyword>
<dbReference type="PROSITE" id="PS50885">
    <property type="entry name" value="HAMP"/>
    <property type="match status" value="2"/>
</dbReference>
<dbReference type="PRINTS" id="PR00260">
    <property type="entry name" value="CHEMTRNSDUCR"/>
</dbReference>
<dbReference type="SUPFAM" id="SSF158472">
    <property type="entry name" value="HAMP domain-like"/>
    <property type="match status" value="1"/>
</dbReference>
<dbReference type="PANTHER" id="PTHR43531">
    <property type="entry name" value="PROTEIN ICFG"/>
    <property type="match status" value="1"/>
</dbReference>
<organism evidence="8 9">
    <name type="scientific">Brevundimonas intermedia</name>
    <dbReference type="NCBI Taxonomy" id="74315"/>
    <lineage>
        <taxon>Bacteria</taxon>
        <taxon>Pseudomonadati</taxon>
        <taxon>Pseudomonadota</taxon>
        <taxon>Alphaproteobacteria</taxon>
        <taxon>Caulobacterales</taxon>
        <taxon>Caulobacteraceae</taxon>
        <taxon>Brevundimonas</taxon>
    </lineage>
</organism>
<dbReference type="CDD" id="cd06225">
    <property type="entry name" value="HAMP"/>
    <property type="match status" value="1"/>
</dbReference>
<evidence type="ECO:0000256" key="4">
    <source>
        <dbReference type="SAM" id="Coils"/>
    </source>
</evidence>
<name>A0ABQ5TA28_9CAUL</name>
<reference evidence="8" key="1">
    <citation type="journal article" date="2014" name="Int. J. Syst. Evol. Microbiol.">
        <title>Complete genome of a new Firmicutes species belonging to the dominant human colonic microbiota ('Ruminococcus bicirculans') reveals two chromosomes and a selective capacity to utilize plant glucans.</title>
        <authorList>
            <consortium name="NISC Comparative Sequencing Program"/>
            <person name="Wegmann U."/>
            <person name="Louis P."/>
            <person name="Goesmann A."/>
            <person name="Henrissat B."/>
            <person name="Duncan S.H."/>
            <person name="Flint H.J."/>
        </authorList>
    </citation>
    <scope>NUCLEOTIDE SEQUENCE</scope>
    <source>
        <strain evidence="8">VKM B-1499</strain>
    </source>
</reference>
<evidence type="ECO:0000259" key="7">
    <source>
        <dbReference type="PROSITE" id="PS50885"/>
    </source>
</evidence>
<feature type="domain" description="Methyl-accepting transducer" evidence="6">
    <location>
        <begin position="341"/>
        <end position="570"/>
    </location>
</feature>
<dbReference type="InterPro" id="IPR003660">
    <property type="entry name" value="HAMP_dom"/>
</dbReference>
<keyword evidence="4" id="KW-0175">Coiled coil</keyword>
<gene>
    <name evidence="8" type="ORF">GCM10017620_22060</name>
</gene>
<evidence type="ECO:0000259" key="6">
    <source>
        <dbReference type="PROSITE" id="PS50111"/>
    </source>
</evidence>
<evidence type="ECO:0000256" key="3">
    <source>
        <dbReference type="PROSITE-ProRule" id="PRU00284"/>
    </source>
</evidence>
<feature type="coiled-coil region" evidence="4">
    <location>
        <begin position="254"/>
        <end position="288"/>
    </location>
</feature>
<dbReference type="Proteomes" id="UP001143509">
    <property type="component" value="Unassembled WGS sequence"/>
</dbReference>
<sequence>MINAMNIPRKLSFSFVAICVSAAVIMMIFFATIVAIRSSTESNNLAQSIHSKSLALETAILRQNSQFRGFLVTGDETYLKSYFEGRDEYDSVSAELKTTLTDPALLEELEKSRVATLAWRKDWGDRLIGEVREGRREEAQQAVRDAGKKVLVSAAVLPLREIRDEQVRRIEDNGARQEAAIITAMAALVIGGLALIGIAVGLSVMLSRMIARPITTLTAAMAQLARGNNDIAVDADRADEVGDMARAVLVFRDTALAKAEADQAKAVADRAKAEADEARAGADAAAREVVQNLSTALEQLAQGDLTSPIQKRFPADYEKLRSDYNTALKSLKDLIADISSGVASLGEGAHDVSAAADQMAQRTEQQAASLEQTAAALNEITVTVRATSAGAGKIKQAVDSAHTDVERSGQTMTEAVTAMGLIEASSREMELIIGTIDEIAFQTNLLALNAGVEAARAGESGRGFAVVAQEVRALAQRSADAAKQIKGLISSSNEQVSLGARLVNQTGAALGKVVDQVREISGLVSEIASATVEQASGLDEVNTAVTQMDRFTQQNAAMVEESTAASHSIRAETDRLRSKVSVFKAVPDDESYISAAA</sequence>
<feature type="domain" description="HAMP" evidence="7">
    <location>
        <begin position="208"/>
        <end position="260"/>
    </location>
</feature>
<dbReference type="Pfam" id="PF00015">
    <property type="entry name" value="MCPsignal"/>
    <property type="match status" value="1"/>
</dbReference>
<evidence type="ECO:0000256" key="1">
    <source>
        <dbReference type="ARBA" id="ARBA00022500"/>
    </source>
</evidence>
<keyword evidence="1" id="KW-0145">Chemotaxis</keyword>
<evidence type="ECO:0000313" key="8">
    <source>
        <dbReference type="EMBL" id="GLK49233.1"/>
    </source>
</evidence>
<dbReference type="Gene3D" id="1.10.287.950">
    <property type="entry name" value="Methyl-accepting chemotaxis protein"/>
    <property type="match status" value="1"/>
</dbReference>
<dbReference type="InterPro" id="IPR004089">
    <property type="entry name" value="MCPsignal_dom"/>
</dbReference>
<evidence type="ECO:0000256" key="5">
    <source>
        <dbReference type="SAM" id="Phobius"/>
    </source>
</evidence>
<comment type="caution">
    <text evidence="8">The sequence shown here is derived from an EMBL/GenBank/DDBJ whole genome shotgun (WGS) entry which is preliminary data.</text>
</comment>
<dbReference type="Pfam" id="PF00672">
    <property type="entry name" value="HAMP"/>
    <property type="match status" value="1"/>
</dbReference>
<protein>
    <submittedName>
        <fullName evidence="8">Chemotaxis protein</fullName>
    </submittedName>
</protein>
<keyword evidence="5" id="KW-0812">Transmembrane</keyword>
<feature type="transmembrane region" description="Helical" evidence="5">
    <location>
        <begin position="12"/>
        <end position="36"/>
    </location>
</feature>
<keyword evidence="3" id="KW-0807">Transducer</keyword>
<comment type="similarity">
    <text evidence="2">Belongs to the methyl-accepting chemotaxis (MCP) protein family.</text>
</comment>
<dbReference type="CDD" id="cd11386">
    <property type="entry name" value="MCP_signal"/>
    <property type="match status" value="1"/>
</dbReference>